<evidence type="ECO:0000313" key="9">
    <source>
        <dbReference type="Proteomes" id="UP001409585"/>
    </source>
</evidence>
<dbReference type="Gene3D" id="1.20.140.10">
    <property type="entry name" value="Butyryl-CoA Dehydrogenase, subunit A, domain 3"/>
    <property type="match status" value="1"/>
</dbReference>
<dbReference type="InterPro" id="IPR046373">
    <property type="entry name" value="Acyl-CoA_Oxase/DH_mid-dom_sf"/>
</dbReference>
<dbReference type="Gene3D" id="2.40.110.10">
    <property type="entry name" value="Butyryl-CoA Dehydrogenase, subunit A, domain 2"/>
    <property type="match status" value="1"/>
</dbReference>
<dbReference type="GO" id="GO:0050660">
    <property type="term" value="F:flavin adenine dinucleotide binding"/>
    <property type="evidence" value="ECO:0007669"/>
    <property type="project" value="InterPro"/>
</dbReference>
<name>A0AAV3U655_9ALTE</name>
<organism evidence="8 9">
    <name type="scientific">Halioxenophilus aromaticivorans</name>
    <dbReference type="NCBI Taxonomy" id="1306992"/>
    <lineage>
        <taxon>Bacteria</taxon>
        <taxon>Pseudomonadati</taxon>
        <taxon>Pseudomonadota</taxon>
        <taxon>Gammaproteobacteria</taxon>
        <taxon>Alteromonadales</taxon>
        <taxon>Alteromonadaceae</taxon>
        <taxon>Halioxenophilus</taxon>
    </lineage>
</organism>
<dbReference type="GO" id="GO:0003995">
    <property type="term" value="F:acyl-CoA dehydrogenase activity"/>
    <property type="evidence" value="ECO:0007669"/>
    <property type="project" value="TreeGrafter"/>
</dbReference>
<evidence type="ECO:0000256" key="3">
    <source>
        <dbReference type="ARBA" id="ARBA00022630"/>
    </source>
</evidence>
<evidence type="ECO:0000256" key="2">
    <source>
        <dbReference type="ARBA" id="ARBA00009347"/>
    </source>
</evidence>
<dbReference type="SUPFAM" id="SSF56645">
    <property type="entry name" value="Acyl-CoA dehydrogenase NM domain-like"/>
    <property type="match status" value="1"/>
</dbReference>
<keyword evidence="3" id="KW-0285">Flavoprotein</keyword>
<dbReference type="EMBL" id="BAABLX010000029">
    <property type="protein sequence ID" value="GAA4952085.1"/>
    <property type="molecule type" value="Genomic_DNA"/>
</dbReference>
<dbReference type="Proteomes" id="UP001409585">
    <property type="component" value="Unassembled WGS sequence"/>
</dbReference>
<evidence type="ECO:0000313" key="8">
    <source>
        <dbReference type="EMBL" id="GAA4952085.1"/>
    </source>
</evidence>
<dbReference type="RefSeq" id="WP_345425679.1">
    <property type="nucleotide sequence ID" value="NZ_AP031496.1"/>
</dbReference>
<dbReference type="InterPro" id="IPR009100">
    <property type="entry name" value="AcylCoA_DH/oxidase_NM_dom_sf"/>
</dbReference>
<reference evidence="9" key="1">
    <citation type="journal article" date="2019" name="Int. J. Syst. Evol. Microbiol.">
        <title>The Global Catalogue of Microorganisms (GCM) 10K type strain sequencing project: providing services to taxonomists for standard genome sequencing and annotation.</title>
        <authorList>
            <consortium name="The Broad Institute Genomics Platform"/>
            <consortium name="The Broad Institute Genome Sequencing Center for Infectious Disease"/>
            <person name="Wu L."/>
            <person name="Ma J."/>
        </authorList>
    </citation>
    <scope>NUCLEOTIDE SEQUENCE [LARGE SCALE GENOMIC DNA]</scope>
    <source>
        <strain evidence="9">JCM 19134</strain>
    </source>
</reference>
<accession>A0AAV3U655</accession>
<dbReference type="PANTHER" id="PTHR43884">
    <property type="entry name" value="ACYL-COA DEHYDROGENASE"/>
    <property type="match status" value="1"/>
</dbReference>
<dbReference type="SUPFAM" id="SSF47203">
    <property type="entry name" value="Acyl-CoA dehydrogenase C-terminal domain-like"/>
    <property type="match status" value="1"/>
</dbReference>
<dbReference type="Gene3D" id="1.10.540.10">
    <property type="entry name" value="Acyl-CoA dehydrogenase/oxidase, N-terminal domain"/>
    <property type="match status" value="1"/>
</dbReference>
<gene>
    <name evidence="8" type="ORF">GCM10025791_35890</name>
</gene>
<protein>
    <submittedName>
        <fullName evidence="8">Acyl-CoA dehydrogenase</fullName>
    </submittedName>
</protein>
<dbReference type="PANTHER" id="PTHR43884:SF20">
    <property type="entry name" value="ACYL-COA DEHYDROGENASE FADE28"/>
    <property type="match status" value="1"/>
</dbReference>
<dbReference type="Pfam" id="PF02771">
    <property type="entry name" value="Acyl-CoA_dh_N"/>
    <property type="match status" value="1"/>
</dbReference>
<comment type="cofactor">
    <cofactor evidence="1">
        <name>FAD</name>
        <dbReference type="ChEBI" id="CHEBI:57692"/>
    </cofactor>
</comment>
<evidence type="ECO:0000259" key="6">
    <source>
        <dbReference type="Pfam" id="PF00441"/>
    </source>
</evidence>
<comment type="caution">
    <text evidence="8">The sequence shown here is derived from an EMBL/GenBank/DDBJ whole genome shotgun (WGS) entry which is preliminary data.</text>
</comment>
<dbReference type="InterPro" id="IPR036250">
    <property type="entry name" value="AcylCo_DH-like_C"/>
</dbReference>
<dbReference type="InterPro" id="IPR009075">
    <property type="entry name" value="AcylCo_DH/oxidase_C"/>
</dbReference>
<evidence type="ECO:0000256" key="1">
    <source>
        <dbReference type="ARBA" id="ARBA00001974"/>
    </source>
</evidence>
<dbReference type="Pfam" id="PF00441">
    <property type="entry name" value="Acyl-CoA_dh_1"/>
    <property type="match status" value="1"/>
</dbReference>
<keyword evidence="9" id="KW-1185">Reference proteome</keyword>
<evidence type="ECO:0000259" key="7">
    <source>
        <dbReference type="Pfam" id="PF02771"/>
    </source>
</evidence>
<feature type="domain" description="Acyl-CoA dehydrogenase/oxidase C-terminal" evidence="6">
    <location>
        <begin position="216"/>
        <end position="358"/>
    </location>
</feature>
<sequence>MSDEIFSMLRDSAEDFLSAQVHNDSQTGRIGTPVLRDRKLWAAIAELGWLGVALPESHSGMGMSVDAAAVLCEVFGRKLFAEPYIAGALMPSAVLAESTEPVAFELAEGLVCGNRYLTLAWQEQAGEADSATYATRWDGATITGRKRFVSALEDDGIVLVAAESNEGTVIVALAVEAAGVRYQRLATAQGHYADIQLDGAVPMAPPLLVGAVADAAIMRAVAWARVAASAQLSGIARGCLLATTDYVSQRTQFNRTLSAFQSVSHRCADMLVGVELSDAVWRFAAAEVSVAKQPESLACVYAAKARSGDVALTTGRTAVQLHGAMGFTEECAIGLYLRAAMQYSSWLGAPAAMRRLFLARSGQRDLLMEACND</sequence>
<proteinExistence type="inferred from homology"/>
<feature type="domain" description="Acyl-CoA dehydrogenase/oxidase N-terminal" evidence="7">
    <location>
        <begin position="7"/>
        <end position="78"/>
    </location>
</feature>
<comment type="similarity">
    <text evidence="2">Belongs to the acyl-CoA dehydrogenase family.</text>
</comment>
<evidence type="ECO:0000256" key="4">
    <source>
        <dbReference type="ARBA" id="ARBA00022827"/>
    </source>
</evidence>
<dbReference type="InterPro" id="IPR013786">
    <property type="entry name" value="AcylCoA_DH/ox_N"/>
</dbReference>
<keyword evidence="5" id="KW-0560">Oxidoreductase</keyword>
<keyword evidence="4" id="KW-0274">FAD</keyword>
<evidence type="ECO:0000256" key="5">
    <source>
        <dbReference type="ARBA" id="ARBA00023002"/>
    </source>
</evidence>
<dbReference type="AlphaFoldDB" id="A0AAV3U655"/>
<dbReference type="InterPro" id="IPR037069">
    <property type="entry name" value="AcylCoA_DH/ox_N_sf"/>
</dbReference>